<name>A0A1M7IB42_9RHOB</name>
<dbReference type="Gene3D" id="2.170.130.10">
    <property type="entry name" value="TonB-dependent receptor, plug domain"/>
    <property type="match status" value="1"/>
</dbReference>
<dbReference type="SUPFAM" id="SSF56935">
    <property type="entry name" value="Porins"/>
    <property type="match status" value="1"/>
</dbReference>
<dbReference type="OrthoDB" id="9796221at2"/>
<keyword evidence="3" id="KW-0998">Cell outer membrane</keyword>
<comment type="subcellular location">
    <subcellularLocation>
        <location evidence="1">Cell outer membrane</location>
    </subcellularLocation>
</comment>
<keyword evidence="5" id="KW-0675">Receptor</keyword>
<feature type="compositionally biased region" description="Polar residues" evidence="4">
    <location>
        <begin position="671"/>
        <end position="684"/>
    </location>
</feature>
<dbReference type="STRING" id="337701.SAMN05444398_11515"/>
<dbReference type="EMBL" id="FRBR01000015">
    <property type="protein sequence ID" value="SHM37803.1"/>
    <property type="molecule type" value="Genomic_DNA"/>
</dbReference>
<reference evidence="5 6" key="1">
    <citation type="submission" date="2016-11" db="EMBL/GenBank/DDBJ databases">
        <authorList>
            <person name="Jaros S."/>
            <person name="Januszkiewicz K."/>
            <person name="Wedrychowicz H."/>
        </authorList>
    </citation>
    <scope>NUCLEOTIDE SEQUENCE [LARGE SCALE GENOMIC DNA]</scope>
    <source>
        <strain evidence="5 6">DSM 29589</strain>
    </source>
</reference>
<evidence type="ECO:0000256" key="2">
    <source>
        <dbReference type="ARBA" id="ARBA00023136"/>
    </source>
</evidence>
<feature type="region of interest" description="Disordered" evidence="4">
    <location>
        <begin position="663"/>
        <end position="684"/>
    </location>
</feature>
<evidence type="ECO:0000256" key="3">
    <source>
        <dbReference type="ARBA" id="ARBA00023237"/>
    </source>
</evidence>
<gene>
    <name evidence="5" type="ORF">SAMN05444398_11515</name>
</gene>
<dbReference type="RefSeq" id="WP_073036864.1">
    <property type="nucleotide sequence ID" value="NZ_FRBR01000015.1"/>
</dbReference>
<evidence type="ECO:0000256" key="1">
    <source>
        <dbReference type="ARBA" id="ARBA00004442"/>
    </source>
</evidence>
<accession>A0A1M7IB42</accession>
<organism evidence="5 6">
    <name type="scientific">Roseovarius pacificus</name>
    <dbReference type="NCBI Taxonomy" id="337701"/>
    <lineage>
        <taxon>Bacteria</taxon>
        <taxon>Pseudomonadati</taxon>
        <taxon>Pseudomonadota</taxon>
        <taxon>Alphaproteobacteria</taxon>
        <taxon>Rhodobacterales</taxon>
        <taxon>Roseobacteraceae</taxon>
        <taxon>Roseovarius</taxon>
    </lineage>
</organism>
<dbReference type="InterPro" id="IPR036942">
    <property type="entry name" value="Beta-barrel_TonB_sf"/>
</dbReference>
<keyword evidence="6" id="KW-1185">Reference proteome</keyword>
<dbReference type="Proteomes" id="UP000183974">
    <property type="component" value="Unassembled WGS sequence"/>
</dbReference>
<dbReference type="Gene3D" id="2.40.170.20">
    <property type="entry name" value="TonB-dependent receptor, beta-barrel domain"/>
    <property type="match status" value="1"/>
</dbReference>
<evidence type="ECO:0000313" key="6">
    <source>
        <dbReference type="Proteomes" id="UP000183974"/>
    </source>
</evidence>
<protein>
    <submittedName>
        <fullName evidence="5">Outer membrane receptor proteins, mostly Fe transport</fullName>
    </submittedName>
</protein>
<dbReference type="GO" id="GO:0009279">
    <property type="term" value="C:cell outer membrane"/>
    <property type="evidence" value="ECO:0007669"/>
    <property type="project" value="UniProtKB-SubCell"/>
</dbReference>
<proteinExistence type="predicted"/>
<feature type="region of interest" description="Disordered" evidence="4">
    <location>
        <begin position="51"/>
        <end position="75"/>
    </location>
</feature>
<sequence>MPHHKETHKREPFVLKENVWAIGMAFAIAMPVEVQAQDDIILDPINIEQETDDRDGAGLPQTRITGSQEGPGATTIDSEGVVIRADGSGDANTALTSLPGVQYRNDADTDAGENNDDVLDLKPLELSISGGRVTENNFTLDGIGINSLTGNEDPLGNPELSRENNVPNTYAIYGLHSQTQFVPTSMVDEVEVIDSDVSARYGGFQGGVVNYTSKQPKLDKASGQLSFSYSTDEMTDYVLGTPDGLNPDFRLKPSWTKLSYSVVHNQPVSERTAILFGYGRREAESRKQMDVQYKDRIVKNDSHSDFYTLGVLHEFGNGDKLTVSGKLTSYSQGWDSNDVEDFHLDVETQGLSVDAKYEKEWDSLSFAGINARDVNLTLRGAWQDNETTNINPRTEMYNWYAWYQRENYLTNAFDAWCTADTTENHTACRTGGLGSTYYTDNRKQLIAELTGEIARGSFTLGASIQEVKAKRRGTGFTFYSANERYDPLDPFAGFTCPPGDTSCFAEQYIDVRVKQDPYNVSVDAIKTELWAEIDQTWGDFGLHAGLRLDHNDVLDNWDWSPRLTGRWSPHDNLRFTLGANRYYSDNYMAYALHDEMPRGNTQLRDHDSTTGVVDPWSSARSINQGQYSYTQGNLKTPYTDEFTFGVTYRDKWTDGTWRLRGKHRKGKDQFSRSPGANSRESYLTNDGTSEYNSISLEYSKAWDMRRHSKVLDSVSFYVSGVWAERETSSLTYFNTDGDGVDEFIYYAGNSYTLDEFGQVTGNMDIPVRSTVELRTKWAGGKYSLGLGADVVFGYDGVVFSDQTGIFTHPVHGSQRHDIFVDKRFKAHATAFLSASARIAEIRGKAIDLNLKVSNLFNEAGNRTATNSNPWMAGRSFYLGTNVSW</sequence>
<dbReference type="AlphaFoldDB" id="A0A1M7IB42"/>
<dbReference type="InterPro" id="IPR037066">
    <property type="entry name" value="Plug_dom_sf"/>
</dbReference>
<evidence type="ECO:0000313" key="5">
    <source>
        <dbReference type="EMBL" id="SHM37803.1"/>
    </source>
</evidence>
<keyword evidence="2" id="KW-0472">Membrane</keyword>
<evidence type="ECO:0000256" key="4">
    <source>
        <dbReference type="SAM" id="MobiDB-lite"/>
    </source>
</evidence>